<organism evidence="1">
    <name type="scientific">Anguilla anguilla</name>
    <name type="common">European freshwater eel</name>
    <name type="synonym">Muraena anguilla</name>
    <dbReference type="NCBI Taxonomy" id="7936"/>
    <lineage>
        <taxon>Eukaryota</taxon>
        <taxon>Metazoa</taxon>
        <taxon>Chordata</taxon>
        <taxon>Craniata</taxon>
        <taxon>Vertebrata</taxon>
        <taxon>Euteleostomi</taxon>
        <taxon>Actinopterygii</taxon>
        <taxon>Neopterygii</taxon>
        <taxon>Teleostei</taxon>
        <taxon>Anguilliformes</taxon>
        <taxon>Anguillidae</taxon>
        <taxon>Anguilla</taxon>
    </lineage>
</organism>
<accession>A0A0E9SXT3</accession>
<evidence type="ECO:0000313" key="1">
    <source>
        <dbReference type="EMBL" id="JAH45323.1"/>
    </source>
</evidence>
<reference evidence="1" key="2">
    <citation type="journal article" date="2015" name="Fish Shellfish Immunol.">
        <title>Early steps in the European eel (Anguilla anguilla)-Vibrio vulnificus interaction in the gills: Role of the RtxA13 toxin.</title>
        <authorList>
            <person name="Callol A."/>
            <person name="Pajuelo D."/>
            <person name="Ebbesson L."/>
            <person name="Teles M."/>
            <person name="MacKenzie S."/>
            <person name="Amaro C."/>
        </authorList>
    </citation>
    <scope>NUCLEOTIDE SEQUENCE</scope>
</reference>
<sequence>MLKKKKCLCVHCLKEHLSQAENQPLHLMRFLKTITIIFNKPTE</sequence>
<proteinExistence type="predicted"/>
<name>A0A0E9SXT3_ANGAN</name>
<dbReference type="EMBL" id="GBXM01063254">
    <property type="protein sequence ID" value="JAH45323.1"/>
    <property type="molecule type" value="Transcribed_RNA"/>
</dbReference>
<reference evidence="1" key="1">
    <citation type="submission" date="2014-11" db="EMBL/GenBank/DDBJ databases">
        <authorList>
            <person name="Amaro Gonzalez C."/>
        </authorList>
    </citation>
    <scope>NUCLEOTIDE SEQUENCE</scope>
</reference>
<protein>
    <submittedName>
        <fullName evidence="1">Uncharacterized protein</fullName>
    </submittedName>
</protein>
<dbReference type="AlphaFoldDB" id="A0A0E9SXT3"/>